<name>W5MJB6_LEPOC</name>
<evidence type="ECO:0000313" key="9">
    <source>
        <dbReference type="Proteomes" id="UP000018468"/>
    </source>
</evidence>
<comment type="subcellular location">
    <subcellularLocation>
        <location evidence="1">Membrane</location>
        <topology evidence="1">Single-pass membrane protein</topology>
    </subcellularLocation>
</comment>
<dbReference type="OMA" id="RTWEGYY"/>
<dbReference type="GO" id="GO:0030178">
    <property type="term" value="P:negative regulation of Wnt signaling pathway"/>
    <property type="evidence" value="ECO:0007669"/>
    <property type="project" value="InterPro"/>
</dbReference>
<reference evidence="9" key="1">
    <citation type="submission" date="2011-12" db="EMBL/GenBank/DDBJ databases">
        <title>The Draft Genome of Lepisosteus oculatus.</title>
        <authorList>
            <consortium name="The Broad Institute Genome Assembly &amp; Analysis Group"/>
            <consortium name="Computational R&amp;D Group"/>
            <consortium name="and Sequencing Platform"/>
            <person name="Di Palma F."/>
            <person name="Alfoldi J."/>
            <person name="Johnson J."/>
            <person name="Berlin A."/>
            <person name="Gnerre S."/>
            <person name="Jaffe D."/>
            <person name="MacCallum I."/>
            <person name="Young S."/>
            <person name="Walker B.J."/>
            <person name="Lander E.S."/>
            <person name="Lindblad-Toh K."/>
        </authorList>
    </citation>
    <scope>NUCLEOTIDE SEQUENCE [LARGE SCALE GENOMIC DNA]</scope>
</reference>
<dbReference type="eggNOG" id="ENOG502QQ0C">
    <property type="taxonomic scope" value="Eukaryota"/>
</dbReference>
<keyword evidence="4" id="KW-0472">Membrane</keyword>
<dbReference type="InterPro" id="IPR042425">
    <property type="entry name" value="APCDD1"/>
</dbReference>
<keyword evidence="9" id="KW-1185">Reference proteome</keyword>
<dbReference type="InterPro" id="IPR029405">
    <property type="entry name" value="APCDD1_dom"/>
</dbReference>
<dbReference type="GO" id="GO:0017147">
    <property type="term" value="F:Wnt-protein binding"/>
    <property type="evidence" value="ECO:0007669"/>
    <property type="project" value="InterPro"/>
</dbReference>
<reference evidence="8" key="3">
    <citation type="submission" date="2025-09" db="UniProtKB">
        <authorList>
            <consortium name="Ensembl"/>
        </authorList>
    </citation>
    <scope>IDENTIFICATION</scope>
</reference>
<organism evidence="8 9">
    <name type="scientific">Lepisosteus oculatus</name>
    <name type="common">Spotted gar</name>
    <dbReference type="NCBI Taxonomy" id="7918"/>
    <lineage>
        <taxon>Eukaryota</taxon>
        <taxon>Metazoa</taxon>
        <taxon>Chordata</taxon>
        <taxon>Craniata</taxon>
        <taxon>Vertebrata</taxon>
        <taxon>Euteleostomi</taxon>
        <taxon>Actinopterygii</taxon>
        <taxon>Neopterygii</taxon>
        <taxon>Holostei</taxon>
        <taxon>Semionotiformes</taxon>
        <taxon>Lepisosteidae</taxon>
        <taxon>Lepisosteus</taxon>
    </lineage>
</organism>
<dbReference type="HOGENOM" id="CLU_035648_1_0_1"/>
<protein>
    <submittedName>
        <fullName evidence="8">APC down-regulated 1 like</fullName>
    </submittedName>
</protein>
<dbReference type="Ensembl" id="ENSLOCT00000008485.1">
    <property type="protein sequence ID" value="ENSLOCP00000008475.1"/>
    <property type="gene ID" value="ENSLOCG00000007006.1"/>
</dbReference>
<keyword evidence="5" id="KW-0325">Glycoprotein</keyword>
<dbReference type="PANTHER" id="PTHR31021">
    <property type="entry name" value="ADENOMATOSIS POLYPOSIS COLI DOWN-REGULATED 1"/>
    <property type="match status" value="1"/>
</dbReference>
<dbReference type="GO" id="GO:0005886">
    <property type="term" value="C:plasma membrane"/>
    <property type="evidence" value="ECO:0007669"/>
    <property type="project" value="InterPro"/>
</dbReference>
<evidence type="ECO:0000256" key="3">
    <source>
        <dbReference type="ARBA" id="ARBA00022729"/>
    </source>
</evidence>
<dbReference type="STRING" id="7918.ENSLOCP00000008475"/>
<reference evidence="8" key="2">
    <citation type="submission" date="2025-08" db="UniProtKB">
        <authorList>
            <consortium name="Ensembl"/>
        </authorList>
    </citation>
    <scope>IDENTIFICATION</scope>
</reference>
<evidence type="ECO:0000313" key="8">
    <source>
        <dbReference type="Ensembl" id="ENSLOCP00000008475.1"/>
    </source>
</evidence>
<dbReference type="FunCoup" id="W5MJB6">
    <property type="interactions" value="634"/>
</dbReference>
<dbReference type="AlphaFoldDB" id="W5MJB6"/>
<evidence type="ECO:0000259" key="7">
    <source>
        <dbReference type="SMART" id="SM01352"/>
    </source>
</evidence>
<dbReference type="Pfam" id="PF14921">
    <property type="entry name" value="APCDDC"/>
    <property type="match status" value="2"/>
</dbReference>
<dbReference type="GeneTree" id="ENSGT00640000091492"/>
<evidence type="ECO:0000256" key="2">
    <source>
        <dbReference type="ARBA" id="ARBA00022692"/>
    </source>
</evidence>
<feature type="domain" description="APCDD1" evidence="7">
    <location>
        <begin position="85"/>
        <end position="317"/>
    </location>
</feature>
<evidence type="ECO:0000256" key="1">
    <source>
        <dbReference type="ARBA" id="ARBA00004167"/>
    </source>
</evidence>
<evidence type="ECO:0000256" key="5">
    <source>
        <dbReference type="ARBA" id="ARBA00023180"/>
    </source>
</evidence>
<evidence type="ECO:0000256" key="4">
    <source>
        <dbReference type="ARBA" id="ARBA00023136"/>
    </source>
</evidence>
<keyword evidence="2" id="KW-0812">Transmembrane</keyword>
<evidence type="ECO:0000256" key="6">
    <source>
        <dbReference type="SAM" id="MobiDB-lite"/>
    </source>
</evidence>
<dbReference type="Bgee" id="ENSLOCG00000007006">
    <property type="expression patterns" value="Expressed in heart and 7 other cell types or tissues"/>
</dbReference>
<accession>W5MJB6</accession>
<keyword evidence="3" id="KW-0732">Signal</keyword>
<feature type="region of interest" description="Disordered" evidence="6">
    <location>
        <begin position="470"/>
        <end position="528"/>
    </location>
</feature>
<proteinExistence type="predicted"/>
<dbReference type="InParanoid" id="W5MJB6"/>
<feature type="domain" description="APCDD1" evidence="7">
    <location>
        <begin position="318"/>
        <end position="524"/>
    </location>
</feature>
<dbReference type="EMBL" id="AHAT01024239">
    <property type="status" value="NOT_ANNOTATED_CDS"/>
    <property type="molecule type" value="Genomic_DNA"/>
</dbReference>
<dbReference type="SMART" id="SM01352">
    <property type="entry name" value="APCDDC"/>
    <property type="match status" value="2"/>
</dbReference>
<dbReference type="PANTHER" id="PTHR31021:SF3">
    <property type="entry name" value="PROTEIN APCDD1-LIKE"/>
    <property type="match status" value="1"/>
</dbReference>
<dbReference type="Proteomes" id="UP000018468">
    <property type="component" value="Linkage group LG18"/>
</dbReference>
<feature type="compositionally biased region" description="Pro residues" evidence="6">
    <location>
        <begin position="505"/>
        <end position="523"/>
    </location>
</feature>
<sequence>MVAAQTQKPGREKEQERRVRRRRGLGFGKGAAAMAWVPRAHLAGALWVLWTWAALSVAGRKLWDVPTAPQAPRNTTTTKLLWEPQCLSQLRHLQDGARITALIPPRLEGNWVSTRCEVRPGPEFLTRFYTFYPSRLFKALQFYYEDAGCRTPAYSLVIRGRLRLRQASWITRGATEAEHHLLKVGIVLHSARARRQLAGRLGSSCPGMLPPAGGRPWAPGRVLELRSARAGRDCLEALGFSMLELGLLRVETRHHAHGRLVQELFLGDIHTEWAQRTHHRPTGYQQPLQNAMHHVHPCPVCGAVYRSSEHRPPVLPPRPPPPLALGGQWVSRECEVRPAVLFLTRFFTFHEDRRAWEGSYQHYSDPACRQPTFTVRAAGHYARGAPSGLVQGATEFVFKVTRASVTALDPAMARALSSSPEGACGRAGGWGVGVEQDVTHTGGCALLGIRLPHKEYELFKTELDHRQRPLLFIGERPTDGSSPDRPSKRPTSYQAPLIQCAGPQAAPPPRHSPHRAPPPPPVPASGAAGLRRPPALACSAVLVLASWCVQTR</sequence>
<feature type="region of interest" description="Disordered" evidence="6">
    <location>
        <begin position="1"/>
        <end position="22"/>
    </location>
</feature>
<dbReference type="EMBL" id="AHAT01024240">
    <property type="status" value="NOT_ANNOTATED_CDS"/>
    <property type="molecule type" value="Genomic_DNA"/>
</dbReference>